<proteinExistence type="predicted"/>
<comment type="caution">
    <text evidence="1">The sequence shown here is derived from an EMBL/GenBank/DDBJ whole genome shotgun (WGS) entry which is preliminary data.</text>
</comment>
<protein>
    <submittedName>
        <fullName evidence="1">Uncharacterized protein</fullName>
    </submittedName>
</protein>
<accession>A0ABM8VT99</accession>
<dbReference type="EMBL" id="CAJVCE010000036">
    <property type="protein sequence ID" value="CAG7657583.1"/>
    <property type="molecule type" value="Genomic_DNA"/>
</dbReference>
<gene>
    <name evidence="1" type="ORF">PAECIP111802_06772</name>
</gene>
<evidence type="ECO:0000313" key="2">
    <source>
        <dbReference type="Proteomes" id="UP000730618"/>
    </source>
</evidence>
<keyword evidence="2" id="KW-1185">Reference proteome</keyword>
<name>A0ABM8VT99_9BACL</name>
<organism evidence="1 2">
    <name type="scientific">Paenibacillus allorhizosphaerae</name>
    <dbReference type="NCBI Taxonomy" id="2849866"/>
    <lineage>
        <taxon>Bacteria</taxon>
        <taxon>Bacillati</taxon>
        <taxon>Bacillota</taxon>
        <taxon>Bacilli</taxon>
        <taxon>Bacillales</taxon>
        <taxon>Paenibacillaceae</taxon>
        <taxon>Paenibacillus</taxon>
    </lineage>
</organism>
<dbReference type="Proteomes" id="UP000730618">
    <property type="component" value="Unassembled WGS sequence"/>
</dbReference>
<reference evidence="1 2" key="1">
    <citation type="submission" date="2021-06" db="EMBL/GenBank/DDBJ databases">
        <authorList>
            <person name="Criscuolo A."/>
        </authorList>
    </citation>
    <scope>NUCLEOTIDE SEQUENCE [LARGE SCALE GENOMIC DNA]</scope>
    <source>
        <strain evidence="2">CIP 111802</strain>
    </source>
</reference>
<evidence type="ECO:0000313" key="1">
    <source>
        <dbReference type="EMBL" id="CAG7657583.1"/>
    </source>
</evidence>
<sequence length="103" mass="11266">MQRAGGSTGMQKAAELLSKAGQSVGDVTALHEAKQDLQRLLLAVTSADGMSWSDPIEMYLPIIPNHGPHRTQSCQILSGDKNLTLMLREQGSRIIGYKIMFRV</sequence>